<gene>
    <name evidence="1" type="ORF">BC793_108179</name>
</gene>
<proteinExistence type="predicted"/>
<evidence type="ECO:0000313" key="1">
    <source>
        <dbReference type="EMBL" id="PWK47064.1"/>
    </source>
</evidence>
<keyword evidence="2" id="KW-1185">Reference proteome</keyword>
<comment type="caution">
    <text evidence="1">The sequence shown here is derived from an EMBL/GenBank/DDBJ whole genome shotgun (WGS) entry which is preliminary data.</text>
</comment>
<dbReference type="EMBL" id="QGGR01000008">
    <property type="protein sequence ID" value="PWK47064.1"/>
    <property type="molecule type" value="Genomic_DNA"/>
</dbReference>
<accession>A0A316FDX0</accession>
<name>A0A316FDX0_9ACTN</name>
<reference evidence="1 2" key="1">
    <citation type="submission" date="2018-05" db="EMBL/GenBank/DDBJ databases">
        <title>Genomic Encyclopedia of Archaeal and Bacterial Type Strains, Phase II (KMG-II): from individual species to whole genera.</title>
        <authorList>
            <person name="Goeker M."/>
        </authorList>
    </citation>
    <scope>NUCLEOTIDE SEQUENCE [LARGE SCALE GENOMIC DNA]</scope>
    <source>
        <strain evidence="1 2">DSM 45184</strain>
    </source>
</reference>
<organism evidence="1 2">
    <name type="scientific">Actinoplanes xinjiangensis</name>
    <dbReference type="NCBI Taxonomy" id="512350"/>
    <lineage>
        <taxon>Bacteria</taxon>
        <taxon>Bacillati</taxon>
        <taxon>Actinomycetota</taxon>
        <taxon>Actinomycetes</taxon>
        <taxon>Micromonosporales</taxon>
        <taxon>Micromonosporaceae</taxon>
        <taxon>Actinoplanes</taxon>
    </lineage>
</organism>
<dbReference type="Proteomes" id="UP000245697">
    <property type="component" value="Unassembled WGS sequence"/>
</dbReference>
<sequence>MIGDGAEPGPPADMCGERNGRPREYLFYETPEGLLSVAVDG</sequence>
<evidence type="ECO:0000313" key="2">
    <source>
        <dbReference type="Proteomes" id="UP000245697"/>
    </source>
</evidence>
<protein>
    <submittedName>
        <fullName evidence="1">Uncharacterized protein</fullName>
    </submittedName>
</protein>
<dbReference type="AlphaFoldDB" id="A0A316FDX0"/>